<dbReference type="InterPro" id="IPR010982">
    <property type="entry name" value="Lambda_DNA-bd_dom_sf"/>
</dbReference>
<dbReference type="InterPro" id="IPR009387">
    <property type="entry name" value="HigB-2"/>
</dbReference>
<dbReference type="InterPro" id="IPR052359">
    <property type="entry name" value="HTH-type_reg/antitoxin"/>
</dbReference>
<name>A0ABV6CWW9_9SPHN</name>
<dbReference type="InterPro" id="IPR001387">
    <property type="entry name" value="Cro/C1-type_HTH"/>
</dbReference>
<dbReference type="SUPFAM" id="SSF47413">
    <property type="entry name" value="lambda repressor-like DNA-binding domains"/>
    <property type="match status" value="1"/>
</dbReference>
<reference evidence="5 6" key="1">
    <citation type="submission" date="2024-09" db="EMBL/GenBank/DDBJ databases">
        <authorList>
            <person name="Sun Q."/>
            <person name="Mori K."/>
        </authorList>
    </citation>
    <scope>NUCLEOTIDE SEQUENCE [LARGE SCALE GENOMIC DNA]</scope>
    <source>
        <strain evidence="5 6">CCM 7706</strain>
    </source>
</reference>
<keyword evidence="3" id="KW-0804">Transcription</keyword>
<evidence type="ECO:0000313" key="6">
    <source>
        <dbReference type="Proteomes" id="UP001589798"/>
    </source>
</evidence>
<evidence type="ECO:0000259" key="4">
    <source>
        <dbReference type="PROSITE" id="PS50943"/>
    </source>
</evidence>
<keyword evidence="6" id="KW-1185">Reference proteome</keyword>
<comment type="caution">
    <text evidence="5">The sequence shown here is derived from an EMBL/GenBank/DDBJ whole genome shotgun (WGS) entry which is preliminary data.</text>
</comment>
<organism evidence="5 6">
    <name type="scientific">Novosphingobium soli</name>
    <dbReference type="NCBI Taxonomy" id="574956"/>
    <lineage>
        <taxon>Bacteria</taxon>
        <taxon>Pseudomonadati</taxon>
        <taxon>Pseudomonadota</taxon>
        <taxon>Alphaproteobacteria</taxon>
        <taxon>Sphingomonadales</taxon>
        <taxon>Sphingomonadaceae</taxon>
        <taxon>Novosphingobium</taxon>
    </lineage>
</organism>
<keyword evidence="1" id="KW-0805">Transcription regulation</keyword>
<evidence type="ECO:0000313" key="5">
    <source>
        <dbReference type="EMBL" id="MFC0203528.1"/>
    </source>
</evidence>
<sequence>MLQTVVELPEFLSRAKAIMSDEERMALVNFVAGTPEAGISLGGGLRKLRFARPGAGKSGGYRTIYVFGGRHAPFLVTVFAKTRALRRFVLSAYESIRQGLAEALDFARDGQTDAQIHQIEVPVVDVAAIRASTGLSQGAFARSIGVAKGTLLNWEHGRRRPTGPAQVLLAMIAKKPSLVTELLR</sequence>
<gene>
    <name evidence="5" type="ORF">ACFFJC_04480</name>
</gene>
<dbReference type="EMBL" id="JBHLWK010000007">
    <property type="protein sequence ID" value="MFC0203528.1"/>
    <property type="molecule type" value="Genomic_DNA"/>
</dbReference>
<dbReference type="PROSITE" id="PS50943">
    <property type="entry name" value="HTH_CROC1"/>
    <property type="match status" value="1"/>
</dbReference>
<feature type="domain" description="HTH cro/C1-type" evidence="4">
    <location>
        <begin position="126"/>
        <end position="162"/>
    </location>
</feature>
<dbReference type="Gene3D" id="1.10.260.40">
    <property type="entry name" value="lambda repressor-like DNA-binding domains"/>
    <property type="match status" value="1"/>
</dbReference>
<proteinExistence type="predicted"/>
<evidence type="ECO:0000256" key="1">
    <source>
        <dbReference type="ARBA" id="ARBA00023015"/>
    </source>
</evidence>
<dbReference type="PANTHER" id="PTHR36511:SF4">
    <property type="entry name" value="ANTITOXIN MQSA"/>
    <property type="match status" value="1"/>
</dbReference>
<protein>
    <submittedName>
        <fullName evidence="5">Type II toxin-antitoxin system RelE/ParE family toxin</fullName>
    </submittedName>
</protein>
<dbReference type="SMART" id="SM00530">
    <property type="entry name" value="HTH_XRE"/>
    <property type="match status" value="1"/>
</dbReference>
<dbReference type="CDD" id="cd00093">
    <property type="entry name" value="HTH_XRE"/>
    <property type="match status" value="1"/>
</dbReference>
<accession>A0ABV6CWW9</accession>
<keyword evidence="2" id="KW-0238">DNA-binding</keyword>
<dbReference type="Pfam" id="PF01381">
    <property type="entry name" value="HTH_3"/>
    <property type="match status" value="1"/>
</dbReference>
<dbReference type="Pfam" id="PF06296">
    <property type="entry name" value="RelE"/>
    <property type="match status" value="1"/>
</dbReference>
<dbReference type="RefSeq" id="WP_379486300.1">
    <property type="nucleotide sequence ID" value="NZ_JBHLWK010000007.1"/>
</dbReference>
<evidence type="ECO:0000256" key="2">
    <source>
        <dbReference type="ARBA" id="ARBA00023125"/>
    </source>
</evidence>
<dbReference type="Proteomes" id="UP001589798">
    <property type="component" value="Unassembled WGS sequence"/>
</dbReference>
<dbReference type="PANTHER" id="PTHR36511">
    <property type="entry name" value="MERR FAMILY BACTERIAL REGULATORY PROTEIN"/>
    <property type="match status" value="1"/>
</dbReference>
<evidence type="ECO:0000256" key="3">
    <source>
        <dbReference type="ARBA" id="ARBA00023163"/>
    </source>
</evidence>